<dbReference type="InterPro" id="IPR037274">
    <property type="entry name" value="Znf_CHY_sf"/>
</dbReference>
<evidence type="ECO:0000256" key="2">
    <source>
        <dbReference type="ARBA" id="ARBA00022771"/>
    </source>
</evidence>
<dbReference type="EMBL" id="BAAADV010000001">
    <property type="protein sequence ID" value="GAA0667140.1"/>
    <property type="molecule type" value="Genomic_DNA"/>
</dbReference>
<dbReference type="SUPFAM" id="SSF161219">
    <property type="entry name" value="CHY zinc finger-like"/>
    <property type="match status" value="1"/>
</dbReference>
<comment type="caution">
    <text evidence="5">The sequence shown here is derived from an EMBL/GenBank/DDBJ whole genome shotgun (WGS) entry which is preliminary data.</text>
</comment>
<feature type="domain" description="CHY-type" evidence="4">
    <location>
        <begin position="11"/>
        <end position="91"/>
    </location>
</feature>
<sequence>MQIHGHEVRGAVDAETRCAHYASERDVVAIKFACCGTYYPCFRCHEAVTEHDAERWPADRRDEPAVLCGACGAELAVEEYVGAEGCPACDAAFNPGCADHYHLYFEEFGNAGEESADAP</sequence>
<dbReference type="GO" id="GO:0008270">
    <property type="term" value="F:zinc ion binding"/>
    <property type="evidence" value="ECO:0007669"/>
    <property type="project" value="UniProtKB-KW"/>
</dbReference>
<evidence type="ECO:0000313" key="6">
    <source>
        <dbReference type="Proteomes" id="UP001500420"/>
    </source>
</evidence>
<proteinExistence type="predicted"/>
<dbReference type="PANTHER" id="PTHR28082">
    <property type="entry name" value="ZINC FINGER PROTEIN"/>
    <property type="match status" value="1"/>
</dbReference>
<accession>A0AAV3T6W1</accession>
<keyword evidence="3" id="KW-0862">Zinc</keyword>
<dbReference type="PROSITE" id="PS51266">
    <property type="entry name" value="ZF_CHY"/>
    <property type="match status" value="1"/>
</dbReference>
<keyword evidence="1" id="KW-0479">Metal-binding</keyword>
<evidence type="ECO:0000256" key="1">
    <source>
        <dbReference type="ARBA" id="ARBA00022723"/>
    </source>
</evidence>
<dbReference type="InterPro" id="IPR008913">
    <property type="entry name" value="Znf_CHY"/>
</dbReference>
<name>A0AAV3T6W1_9EURY</name>
<dbReference type="PIRSF" id="PIRSF017292">
    <property type="entry name" value="UCP017292_Znf_CHY"/>
    <property type="match status" value="1"/>
</dbReference>
<protein>
    <submittedName>
        <fullName evidence="5">CHY zinc finger protein</fullName>
    </submittedName>
</protein>
<dbReference type="GO" id="GO:0045041">
    <property type="term" value="P:protein import into mitochondrial intermembrane space"/>
    <property type="evidence" value="ECO:0007669"/>
    <property type="project" value="TreeGrafter"/>
</dbReference>
<dbReference type="InterPro" id="IPR052604">
    <property type="entry name" value="Mito_Tim_assembly_helper"/>
</dbReference>
<evidence type="ECO:0000259" key="4">
    <source>
        <dbReference type="PROSITE" id="PS51266"/>
    </source>
</evidence>
<reference evidence="5 6" key="1">
    <citation type="journal article" date="2019" name="Int. J. Syst. Evol. Microbiol.">
        <title>The Global Catalogue of Microorganisms (GCM) 10K type strain sequencing project: providing services to taxonomists for standard genome sequencing and annotation.</title>
        <authorList>
            <consortium name="The Broad Institute Genomics Platform"/>
            <consortium name="The Broad Institute Genome Sequencing Center for Infectious Disease"/>
            <person name="Wu L."/>
            <person name="Ma J."/>
        </authorList>
    </citation>
    <scope>NUCLEOTIDE SEQUENCE [LARGE SCALE GENOMIC DNA]</scope>
    <source>
        <strain evidence="5 6">JCM 16328</strain>
    </source>
</reference>
<dbReference type="AlphaFoldDB" id="A0AAV3T6W1"/>
<evidence type="ECO:0000256" key="3">
    <source>
        <dbReference type="ARBA" id="ARBA00022833"/>
    </source>
</evidence>
<gene>
    <name evidence="5" type="ORF">GCM10009020_10740</name>
</gene>
<dbReference type="PANTHER" id="PTHR28082:SF1">
    <property type="entry name" value="HELPER OF TIM PROTEIN 13"/>
    <property type="match status" value="1"/>
</dbReference>
<organism evidence="5 6">
    <name type="scientific">Natronoarchaeum mannanilyticum</name>
    <dbReference type="NCBI Taxonomy" id="926360"/>
    <lineage>
        <taxon>Archaea</taxon>
        <taxon>Methanobacteriati</taxon>
        <taxon>Methanobacteriota</taxon>
        <taxon>Stenosarchaea group</taxon>
        <taxon>Halobacteria</taxon>
        <taxon>Halobacteriales</taxon>
        <taxon>Natronoarchaeaceae</taxon>
    </lineage>
</organism>
<keyword evidence="2" id="KW-0863">Zinc-finger</keyword>
<dbReference type="Pfam" id="PF05495">
    <property type="entry name" value="zf-CHY"/>
    <property type="match status" value="1"/>
</dbReference>
<dbReference type="InterPro" id="IPR016694">
    <property type="entry name" value="UCP017292"/>
</dbReference>
<keyword evidence="6" id="KW-1185">Reference proteome</keyword>
<evidence type="ECO:0000313" key="5">
    <source>
        <dbReference type="EMBL" id="GAA0667140.1"/>
    </source>
</evidence>
<dbReference type="Proteomes" id="UP001500420">
    <property type="component" value="Unassembled WGS sequence"/>
</dbReference>
<dbReference type="RefSeq" id="WP_343772877.1">
    <property type="nucleotide sequence ID" value="NZ_BAAADV010000001.1"/>
</dbReference>